<keyword evidence="2" id="KW-0813">Transport</keyword>
<evidence type="ECO:0000256" key="7">
    <source>
        <dbReference type="SAM" id="MobiDB-lite"/>
    </source>
</evidence>
<keyword evidence="4 8" id="KW-1133">Transmembrane helix</keyword>
<gene>
    <name evidence="10" type="ORF">QBC37DRAFT_426732</name>
</gene>
<feature type="domain" description="Major facilitator superfamily (MFS) profile" evidence="9">
    <location>
        <begin position="45"/>
        <end position="491"/>
    </location>
</feature>
<sequence length="517" mass="55416">MGSTTAEGDIAVTDSPPAERECSEKSETDTDTPYSVFTKKQKLWISMSASFSAMFSTMSSYIYYPALVPVARDLGVSVALVNLSVTTYLIVAAISPALMGDMADQVGRRPIYMILFVLMVAASTGIALQTSYAALLVLRMVQSAGASALIAITYGVIADITESQDRGGYVGVFLVFTDIAPSMGPVLGGAITQQLGWRWVFWFLVIVISTTGLSMALFFPETQRKIVGNGSVKVRGIYWSFFSLFQAKTSPYSSETTTGGARRHWPNPFACLPILGDKGSLAVIFIYSITYSVKMTLQTSLGAQCVEIYNLDYLAAGLIYLPSGVAGGIGSFSTGRFLDWNYRKTMEKHQIQNETSGASGSSNTAKFSLEKTRLRGIYVLIAVSSLGTLGYGLALMTRTHISVMILMQFLTGMTTASTFTMTSTLLTDMNVERSATAQGACSIVRCLGAGAAIAAVQPLADAIGLGWCFAIYALLLVAEVPLVWLLRTRGTSWRRPKTPETTKETTVPTSSGSAGAV</sequence>
<feature type="compositionally biased region" description="Basic and acidic residues" evidence="7">
    <location>
        <begin position="17"/>
        <end position="28"/>
    </location>
</feature>
<dbReference type="FunFam" id="1.20.1720.10:FF:000009">
    <property type="entry name" value="MFS multidrug transporter"/>
    <property type="match status" value="1"/>
</dbReference>
<keyword evidence="3 8" id="KW-0812">Transmembrane</keyword>
<feature type="transmembrane region" description="Helical" evidence="8">
    <location>
        <begin position="136"/>
        <end position="157"/>
    </location>
</feature>
<dbReference type="PANTHER" id="PTHR23502:SF51">
    <property type="entry name" value="QUINIDINE RESISTANCE PROTEIN 1-RELATED"/>
    <property type="match status" value="1"/>
</dbReference>
<feature type="region of interest" description="Disordered" evidence="7">
    <location>
        <begin position="1"/>
        <end position="33"/>
    </location>
</feature>
<feature type="transmembrane region" description="Helical" evidence="8">
    <location>
        <begin position="111"/>
        <end position="130"/>
    </location>
</feature>
<feature type="transmembrane region" description="Helical" evidence="8">
    <location>
        <begin position="439"/>
        <end position="456"/>
    </location>
</feature>
<evidence type="ECO:0000259" key="9">
    <source>
        <dbReference type="PROSITE" id="PS50850"/>
    </source>
</evidence>
<keyword evidence="11" id="KW-1185">Reference proteome</keyword>
<evidence type="ECO:0000256" key="1">
    <source>
        <dbReference type="ARBA" id="ARBA00004141"/>
    </source>
</evidence>
<dbReference type="Proteomes" id="UP001301769">
    <property type="component" value="Unassembled WGS sequence"/>
</dbReference>
<evidence type="ECO:0000256" key="5">
    <source>
        <dbReference type="ARBA" id="ARBA00023136"/>
    </source>
</evidence>
<feature type="transmembrane region" description="Helical" evidence="8">
    <location>
        <begin position="199"/>
        <end position="219"/>
    </location>
</feature>
<protein>
    <submittedName>
        <fullName evidence="10">Major facilitator superfamily domain-containing protein</fullName>
    </submittedName>
</protein>
<feature type="transmembrane region" description="Helical" evidence="8">
    <location>
        <begin position="376"/>
        <end position="395"/>
    </location>
</feature>
<dbReference type="InterPro" id="IPR036259">
    <property type="entry name" value="MFS_trans_sf"/>
</dbReference>
<evidence type="ECO:0000256" key="2">
    <source>
        <dbReference type="ARBA" id="ARBA00022448"/>
    </source>
</evidence>
<evidence type="ECO:0000256" key="4">
    <source>
        <dbReference type="ARBA" id="ARBA00022989"/>
    </source>
</evidence>
<dbReference type="PANTHER" id="PTHR23502">
    <property type="entry name" value="MAJOR FACILITATOR SUPERFAMILY"/>
    <property type="match status" value="1"/>
</dbReference>
<reference evidence="10" key="2">
    <citation type="submission" date="2023-05" db="EMBL/GenBank/DDBJ databases">
        <authorList>
            <consortium name="Lawrence Berkeley National Laboratory"/>
            <person name="Steindorff A."/>
            <person name="Hensen N."/>
            <person name="Bonometti L."/>
            <person name="Westerberg I."/>
            <person name="Brannstrom I.O."/>
            <person name="Guillou S."/>
            <person name="Cros-Aarteil S."/>
            <person name="Calhoun S."/>
            <person name="Haridas S."/>
            <person name="Kuo A."/>
            <person name="Mondo S."/>
            <person name="Pangilinan J."/>
            <person name="Riley R."/>
            <person name="Labutti K."/>
            <person name="Andreopoulos B."/>
            <person name="Lipzen A."/>
            <person name="Chen C."/>
            <person name="Yanf M."/>
            <person name="Daum C."/>
            <person name="Ng V."/>
            <person name="Clum A."/>
            <person name="Ohm R."/>
            <person name="Martin F."/>
            <person name="Silar P."/>
            <person name="Natvig D."/>
            <person name="Lalanne C."/>
            <person name="Gautier V."/>
            <person name="Ament-Velasquez S.L."/>
            <person name="Kruys A."/>
            <person name="Hutchinson M.I."/>
            <person name="Powell A.J."/>
            <person name="Barry K."/>
            <person name="Miller A.N."/>
            <person name="Grigoriev I.V."/>
            <person name="Debuchy R."/>
            <person name="Gladieux P."/>
            <person name="Thoren M.H."/>
            <person name="Johannesson H."/>
        </authorList>
    </citation>
    <scope>NUCLEOTIDE SEQUENCE</scope>
    <source>
        <strain evidence="10">PSN293</strain>
    </source>
</reference>
<evidence type="ECO:0000256" key="8">
    <source>
        <dbReference type="SAM" id="Phobius"/>
    </source>
</evidence>
<keyword evidence="6" id="KW-0325">Glycoprotein</keyword>
<feature type="region of interest" description="Disordered" evidence="7">
    <location>
        <begin position="494"/>
        <end position="517"/>
    </location>
</feature>
<feature type="transmembrane region" description="Helical" evidence="8">
    <location>
        <begin position="462"/>
        <end position="486"/>
    </location>
</feature>
<feature type="transmembrane region" description="Helical" evidence="8">
    <location>
        <begin position="169"/>
        <end position="187"/>
    </location>
</feature>
<dbReference type="InterPro" id="IPR020846">
    <property type="entry name" value="MFS_dom"/>
</dbReference>
<evidence type="ECO:0000313" key="10">
    <source>
        <dbReference type="EMBL" id="KAK4211567.1"/>
    </source>
</evidence>
<dbReference type="AlphaFoldDB" id="A0AAN7B679"/>
<comment type="caution">
    <text evidence="10">The sequence shown here is derived from an EMBL/GenBank/DDBJ whole genome shotgun (WGS) entry which is preliminary data.</text>
</comment>
<dbReference type="Pfam" id="PF07690">
    <property type="entry name" value="MFS_1"/>
    <property type="match status" value="1"/>
</dbReference>
<feature type="transmembrane region" description="Helical" evidence="8">
    <location>
        <begin position="401"/>
        <end position="427"/>
    </location>
</feature>
<evidence type="ECO:0000256" key="6">
    <source>
        <dbReference type="ARBA" id="ARBA00023180"/>
    </source>
</evidence>
<keyword evidence="5 8" id="KW-0472">Membrane</keyword>
<feature type="transmembrane region" description="Helical" evidence="8">
    <location>
        <begin position="76"/>
        <end position="99"/>
    </location>
</feature>
<dbReference type="PROSITE" id="PS50850">
    <property type="entry name" value="MFS"/>
    <property type="match status" value="1"/>
</dbReference>
<dbReference type="Gene3D" id="1.20.1250.20">
    <property type="entry name" value="MFS general substrate transporter like domains"/>
    <property type="match status" value="1"/>
</dbReference>
<dbReference type="SUPFAM" id="SSF103473">
    <property type="entry name" value="MFS general substrate transporter"/>
    <property type="match status" value="1"/>
</dbReference>
<dbReference type="EMBL" id="MU858146">
    <property type="protein sequence ID" value="KAK4211567.1"/>
    <property type="molecule type" value="Genomic_DNA"/>
</dbReference>
<evidence type="ECO:0000256" key="3">
    <source>
        <dbReference type="ARBA" id="ARBA00022692"/>
    </source>
</evidence>
<evidence type="ECO:0000313" key="11">
    <source>
        <dbReference type="Proteomes" id="UP001301769"/>
    </source>
</evidence>
<reference evidence="10" key="1">
    <citation type="journal article" date="2023" name="Mol. Phylogenet. Evol.">
        <title>Genome-scale phylogeny and comparative genomics of the fungal order Sordariales.</title>
        <authorList>
            <person name="Hensen N."/>
            <person name="Bonometti L."/>
            <person name="Westerberg I."/>
            <person name="Brannstrom I.O."/>
            <person name="Guillou S."/>
            <person name="Cros-Aarteil S."/>
            <person name="Calhoun S."/>
            <person name="Haridas S."/>
            <person name="Kuo A."/>
            <person name="Mondo S."/>
            <person name="Pangilinan J."/>
            <person name="Riley R."/>
            <person name="LaButti K."/>
            <person name="Andreopoulos B."/>
            <person name="Lipzen A."/>
            <person name="Chen C."/>
            <person name="Yan M."/>
            <person name="Daum C."/>
            <person name="Ng V."/>
            <person name="Clum A."/>
            <person name="Steindorff A."/>
            <person name="Ohm R.A."/>
            <person name="Martin F."/>
            <person name="Silar P."/>
            <person name="Natvig D.O."/>
            <person name="Lalanne C."/>
            <person name="Gautier V."/>
            <person name="Ament-Velasquez S.L."/>
            <person name="Kruys A."/>
            <person name="Hutchinson M.I."/>
            <person name="Powell A.J."/>
            <person name="Barry K."/>
            <person name="Miller A.N."/>
            <person name="Grigoriev I.V."/>
            <person name="Debuchy R."/>
            <person name="Gladieux P."/>
            <person name="Hiltunen Thoren M."/>
            <person name="Johannesson H."/>
        </authorList>
    </citation>
    <scope>NUCLEOTIDE SEQUENCE</scope>
    <source>
        <strain evidence="10">PSN293</strain>
    </source>
</reference>
<name>A0AAN7B679_9PEZI</name>
<dbReference type="Gene3D" id="1.20.1720.10">
    <property type="entry name" value="Multidrug resistance protein D"/>
    <property type="match status" value="1"/>
</dbReference>
<organism evidence="10 11">
    <name type="scientific">Rhypophila decipiens</name>
    <dbReference type="NCBI Taxonomy" id="261697"/>
    <lineage>
        <taxon>Eukaryota</taxon>
        <taxon>Fungi</taxon>
        <taxon>Dikarya</taxon>
        <taxon>Ascomycota</taxon>
        <taxon>Pezizomycotina</taxon>
        <taxon>Sordariomycetes</taxon>
        <taxon>Sordariomycetidae</taxon>
        <taxon>Sordariales</taxon>
        <taxon>Naviculisporaceae</taxon>
        <taxon>Rhypophila</taxon>
    </lineage>
</organism>
<proteinExistence type="predicted"/>
<dbReference type="GO" id="GO:0140115">
    <property type="term" value="P:export across plasma membrane"/>
    <property type="evidence" value="ECO:0007669"/>
    <property type="project" value="UniProtKB-ARBA"/>
</dbReference>
<feature type="transmembrane region" description="Helical" evidence="8">
    <location>
        <begin position="43"/>
        <end position="64"/>
    </location>
</feature>
<dbReference type="GO" id="GO:0005886">
    <property type="term" value="C:plasma membrane"/>
    <property type="evidence" value="ECO:0007669"/>
    <property type="project" value="UniProtKB-ARBA"/>
</dbReference>
<accession>A0AAN7B679</accession>
<dbReference type="InterPro" id="IPR011701">
    <property type="entry name" value="MFS"/>
</dbReference>
<dbReference type="GO" id="GO:0015137">
    <property type="term" value="F:citrate transmembrane transporter activity"/>
    <property type="evidence" value="ECO:0007669"/>
    <property type="project" value="UniProtKB-ARBA"/>
</dbReference>
<dbReference type="FunFam" id="1.20.1250.20:FF:000172">
    <property type="entry name" value="MFS multidrug resistance transporter"/>
    <property type="match status" value="1"/>
</dbReference>
<comment type="subcellular location">
    <subcellularLocation>
        <location evidence="1">Membrane</location>
        <topology evidence="1">Multi-pass membrane protein</topology>
    </subcellularLocation>
</comment>